<dbReference type="Pfam" id="PF17937">
    <property type="entry name" value="TetR_C_28"/>
    <property type="match status" value="1"/>
</dbReference>
<evidence type="ECO:0000313" key="6">
    <source>
        <dbReference type="EMBL" id="SMQ71284.1"/>
    </source>
</evidence>
<organism evidence="6 7">
    <name type="scientific">Plantibacter elymi</name>
    <name type="common">nom. nud.</name>
    <dbReference type="NCBI Taxonomy" id="199708"/>
    <lineage>
        <taxon>Bacteria</taxon>
        <taxon>Bacillati</taxon>
        <taxon>Actinomycetota</taxon>
        <taxon>Actinomycetes</taxon>
        <taxon>Micrococcales</taxon>
        <taxon>Microbacteriaceae</taxon>
        <taxon>Plantibacter</taxon>
    </lineage>
</organism>
<dbReference type="Gene3D" id="1.10.357.10">
    <property type="entry name" value="Tetracycline Repressor, domain 2"/>
    <property type="match status" value="1"/>
</dbReference>
<evidence type="ECO:0000256" key="4">
    <source>
        <dbReference type="PROSITE-ProRule" id="PRU00335"/>
    </source>
</evidence>
<dbReference type="SUPFAM" id="SSF46689">
    <property type="entry name" value="Homeodomain-like"/>
    <property type="match status" value="1"/>
</dbReference>
<reference evidence="6 7" key="1">
    <citation type="submission" date="2017-04" db="EMBL/GenBank/DDBJ databases">
        <authorList>
            <person name="Varghese N."/>
            <person name="Submissions S."/>
        </authorList>
    </citation>
    <scope>NUCLEOTIDE SEQUENCE [LARGE SCALE GENOMIC DNA]</scope>
    <source>
        <strain evidence="6 7">VKM Ac-1784</strain>
    </source>
</reference>
<dbReference type="PRINTS" id="PR00455">
    <property type="entry name" value="HTHTETR"/>
</dbReference>
<comment type="caution">
    <text evidence="6">The sequence shown here is derived from an EMBL/GenBank/DDBJ whole genome shotgun (WGS) entry which is preliminary data.</text>
</comment>
<dbReference type="EMBL" id="FXWJ01000003">
    <property type="protein sequence ID" value="SMQ71284.1"/>
    <property type="molecule type" value="Genomic_DNA"/>
</dbReference>
<name>A0ABY1REW5_9MICO</name>
<dbReference type="InterPro" id="IPR050109">
    <property type="entry name" value="HTH-type_TetR-like_transc_reg"/>
</dbReference>
<dbReference type="RefSeq" id="WP_086474281.1">
    <property type="nucleotide sequence ID" value="NZ_FXWJ01000003.1"/>
</dbReference>
<keyword evidence="1" id="KW-0805">Transcription regulation</keyword>
<evidence type="ECO:0000256" key="3">
    <source>
        <dbReference type="ARBA" id="ARBA00023163"/>
    </source>
</evidence>
<proteinExistence type="predicted"/>
<dbReference type="InterPro" id="IPR041479">
    <property type="entry name" value="TetR_CgmR_C"/>
</dbReference>
<evidence type="ECO:0000256" key="1">
    <source>
        <dbReference type="ARBA" id="ARBA00023015"/>
    </source>
</evidence>
<dbReference type="InterPro" id="IPR001647">
    <property type="entry name" value="HTH_TetR"/>
</dbReference>
<dbReference type="Pfam" id="PF00440">
    <property type="entry name" value="TetR_N"/>
    <property type="match status" value="1"/>
</dbReference>
<feature type="DNA-binding region" description="H-T-H motif" evidence="4">
    <location>
        <begin position="26"/>
        <end position="45"/>
    </location>
</feature>
<dbReference type="PANTHER" id="PTHR30055">
    <property type="entry name" value="HTH-TYPE TRANSCRIPTIONAL REGULATOR RUTR"/>
    <property type="match status" value="1"/>
</dbReference>
<dbReference type="PANTHER" id="PTHR30055:SF234">
    <property type="entry name" value="HTH-TYPE TRANSCRIPTIONAL REGULATOR BETI"/>
    <property type="match status" value="1"/>
</dbReference>
<evidence type="ECO:0000256" key="2">
    <source>
        <dbReference type="ARBA" id="ARBA00023125"/>
    </source>
</evidence>
<dbReference type="Proteomes" id="UP000194464">
    <property type="component" value="Unassembled WGS sequence"/>
</dbReference>
<accession>A0ABY1REW5</accession>
<sequence>MRESKRDNILDAAARVVEREGVRAVTYETVAAEAGLTKGGVVYHFTSREDMVTALHEHMAGVWEQGMVAAVGMPAAEASETQRLVGYARAAMQCATRAEMLFQLEGSTNAAHAAPWNEVLNRWVPPAPTDTSDPIATEQFLARLAADGLWAYESLTSTPLAPDFRAALANIIASRIPDTTSAEELPATD</sequence>
<keyword evidence="3" id="KW-0804">Transcription</keyword>
<dbReference type="PROSITE" id="PS50977">
    <property type="entry name" value="HTH_TETR_2"/>
    <property type="match status" value="1"/>
</dbReference>
<dbReference type="InterPro" id="IPR036271">
    <property type="entry name" value="Tet_transcr_reg_TetR-rel_C_sf"/>
</dbReference>
<dbReference type="SUPFAM" id="SSF48498">
    <property type="entry name" value="Tetracyclin repressor-like, C-terminal domain"/>
    <property type="match status" value="1"/>
</dbReference>
<keyword evidence="7" id="KW-1185">Reference proteome</keyword>
<dbReference type="InterPro" id="IPR009057">
    <property type="entry name" value="Homeodomain-like_sf"/>
</dbReference>
<feature type="domain" description="HTH tetR-type" evidence="5">
    <location>
        <begin position="3"/>
        <end position="63"/>
    </location>
</feature>
<evidence type="ECO:0000259" key="5">
    <source>
        <dbReference type="PROSITE" id="PS50977"/>
    </source>
</evidence>
<keyword evidence="2 4" id="KW-0238">DNA-binding</keyword>
<gene>
    <name evidence="6" type="ORF">SAMN06295909_2524</name>
</gene>
<evidence type="ECO:0000313" key="7">
    <source>
        <dbReference type="Proteomes" id="UP000194464"/>
    </source>
</evidence>
<protein>
    <submittedName>
        <fullName evidence="6">Transcriptional regulator, TetR family</fullName>
    </submittedName>
</protein>